<dbReference type="GO" id="GO:0035599">
    <property type="term" value="F:aspartic acid methylthiotransferase activity"/>
    <property type="evidence" value="ECO:0007669"/>
    <property type="project" value="TreeGrafter"/>
</dbReference>
<dbReference type="InterPro" id="IPR006638">
    <property type="entry name" value="Elp3/MiaA/NifB-like_rSAM"/>
</dbReference>
<feature type="domain" description="Radical SAM core" evidence="11">
    <location>
        <begin position="134"/>
        <end position="365"/>
    </location>
</feature>
<dbReference type="GO" id="GO:0046872">
    <property type="term" value="F:metal ion binding"/>
    <property type="evidence" value="ECO:0007669"/>
    <property type="project" value="UniProtKB-KW"/>
</dbReference>
<keyword evidence="3" id="KW-0963">Cytoplasm</keyword>
<evidence type="ECO:0000256" key="2">
    <source>
        <dbReference type="ARBA" id="ARBA00022485"/>
    </source>
</evidence>
<evidence type="ECO:0000256" key="1">
    <source>
        <dbReference type="ARBA" id="ARBA00001966"/>
    </source>
</evidence>
<name>A0A2R8AUW5_9RHOB</name>
<evidence type="ECO:0000256" key="3">
    <source>
        <dbReference type="ARBA" id="ARBA00022490"/>
    </source>
</evidence>
<organism evidence="12 13">
    <name type="scientific">Pseudoprimorskyibacter insulae</name>
    <dbReference type="NCBI Taxonomy" id="1695997"/>
    <lineage>
        <taxon>Bacteria</taxon>
        <taxon>Pseudomonadati</taxon>
        <taxon>Pseudomonadota</taxon>
        <taxon>Alphaproteobacteria</taxon>
        <taxon>Rhodobacterales</taxon>
        <taxon>Paracoccaceae</taxon>
        <taxon>Pseudoprimorskyibacter</taxon>
    </lineage>
</organism>
<sequence length="419" mass="46318">MTTPPKFTTLGCRLNAYETEAMKDLAQRAGVDNAVIVNTCAVTAEAVRKARQEIRKLRRENPDAKLIVTGCAAQIEPERFAAMDEVDIVIGNTEKMKPETWASMGPNFIGQTEAVQVDDIMSVTETAGHLIDGFGTRSRAYVQVQNGCDHRCTFCIIPYGRGNSRSVPAGVVVDQIKRLVDKGYNEVVLTGVDLTSWGADLPAAPKLGDLVMRILKLVPDLPRLRISSIDSIEVDENLMQAIATEPRLMPHLHLSLQHGDDLILKRMKRRHLRDDAIRFAEEARKLRPDMTFGADIIAGFPTETEEHFLNSMKLVEECDLTWLHVFPYSKREGTPAAKIPNQVNGSVIKERAARLRAVGDAQVLRHLAAQVGKTHHILMENPTMGRTEQFTEVLFDAPQTEGAIVAATISGVRGTQLVV</sequence>
<dbReference type="AlphaFoldDB" id="A0A2R8AUW5"/>
<dbReference type="InterPro" id="IPR005839">
    <property type="entry name" value="Methylthiotransferase"/>
</dbReference>
<dbReference type="CDD" id="cd01335">
    <property type="entry name" value="Radical_SAM"/>
    <property type="match status" value="1"/>
</dbReference>
<keyword evidence="2" id="KW-0004">4Fe-4S</keyword>
<reference evidence="13" key="1">
    <citation type="submission" date="2018-03" db="EMBL/GenBank/DDBJ databases">
        <authorList>
            <person name="Rodrigo-Torres L."/>
            <person name="Arahal R. D."/>
            <person name="Lucena T."/>
        </authorList>
    </citation>
    <scope>NUCLEOTIDE SEQUENCE [LARGE SCALE GENOMIC DNA]</scope>
    <source>
        <strain evidence="13">CECT 8871</strain>
    </source>
</reference>
<evidence type="ECO:0000256" key="4">
    <source>
        <dbReference type="ARBA" id="ARBA00022679"/>
    </source>
</evidence>
<dbReference type="OrthoDB" id="9805215at2"/>
<evidence type="ECO:0000259" key="11">
    <source>
        <dbReference type="PROSITE" id="PS51918"/>
    </source>
</evidence>
<dbReference type="EMBL" id="OMOJ01000002">
    <property type="protein sequence ID" value="SPF79832.1"/>
    <property type="molecule type" value="Genomic_DNA"/>
</dbReference>
<dbReference type="InterPro" id="IPR013848">
    <property type="entry name" value="Methylthiotransferase_N"/>
</dbReference>
<gene>
    <name evidence="12" type="primary">mtaB</name>
    <name evidence="12" type="ORF">PRI8871_01632</name>
</gene>
<accession>A0A2R8AUW5</accession>
<keyword evidence="13" id="KW-1185">Reference proteome</keyword>
<dbReference type="InterPro" id="IPR007197">
    <property type="entry name" value="rSAM"/>
</dbReference>
<dbReference type="InterPro" id="IPR038135">
    <property type="entry name" value="Methylthiotransferase_N_sf"/>
</dbReference>
<dbReference type="InterPro" id="IPR020612">
    <property type="entry name" value="Methylthiotransferase_CS"/>
</dbReference>
<dbReference type="SFLD" id="SFLDS00029">
    <property type="entry name" value="Radical_SAM"/>
    <property type="match status" value="1"/>
</dbReference>
<dbReference type="InterPro" id="IPR006467">
    <property type="entry name" value="MiaB-like_bact"/>
</dbReference>
<dbReference type="PROSITE" id="PS51918">
    <property type="entry name" value="RADICAL_SAM"/>
    <property type="match status" value="1"/>
</dbReference>
<keyword evidence="9" id="KW-0175">Coiled coil</keyword>
<dbReference type="PANTHER" id="PTHR43837:SF1">
    <property type="entry name" value="RIBOSOMAL PROTEIN US12 METHYLTHIOTRANSFERASE RIMO"/>
    <property type="match status" value="1"/>
</dbReference>
<feature type="coiled-coil region" evidence="9">
    <location>
        <begin position="40"/>
        <end position="67"/>
    </location>
</feature>
<dbReference type="EC" id="2.8.4.5" evidence="12"/>
<evidence type="ECO:0000256" key="8">
    <source>
        <dbReference type="ARBA" id="ARBA00023014"/>
    </source>
</evidence>
<dbReference type="Gene3D" id="3.40.50.12160">
    <property type="entry name" value="Methylthiotransferase, N-terminal domain"/>
    <property type="match status" value="1"/>
</dbReference>
<dbReference type="InterPro" id="IPR005840">
    <property type="entry name" value="Ribosomal_uS12_MeSTrfase_RimO"/>
</dbReference>
<proteinExistence type="predicted"/>
<evidence type="ECO:0000256" key="9">
    <source>
        <dbReference type="SAM" id="Coils"/>
    </source>
</evidence>
<dbReference type="NCBIfam" id="TIGR00089">
    <property type="entry name" value="MiaB/RimO family radical SAM methylthiotransferase"/>
    <property type="match status" value="1"/>
</dbReference>
<dbReference type="InterPro" id="IPR058240">
    <property type="entry name" value="rSAM_sf"/>
</dbReference>
<dbReference type="SFLD" id="SFLDG01061">
    <property type="entry name" value="methylthiotransferase"/>
    <property type="match status" value="1"/>
</dbReference>
<dbReference type="NCBIfam" id="TIGR01579">
    <property type="entry name" value="MiaB-like-C"/>
    <property type="match status" value="1"/>
</dbReference>
<dbReference type="PROSITE" id="PS51449">
    <property type="entry name" value="MTTASE_N"/>
    <property type="match status" value="1"/>
</dbReference>
<evidence type="ECO:0000259" key="10">
    <source>
        <dbReference type="PROSITE" id="PS51449"/>
    </source>
</evidence>
<dbReference type="PROSITE" id="PS01278">
    <property type="entry name" value="MTTASE_RADICAL"/>
    <property type="match status" value="1"/>
</dbReference>
<comment type="cofactor">
    <cofactor evidence="1">
        <name>[4Fe-4S] cluster</name>
        <dbReference type="ChEBI" id="CHEBI:49883"/>
    </cofactor>
</comment>
<feature type="domain" description="MTTase N-terminal" evidence="10">
    <location>
        <begin position="3"/>
        <end position="114"/>
    </location>
</feature>
<dbReference type="SMART" id="SM00729">
    <property type="entry name" value="Elp3"/>
    <property type="match status" value="1"/>
</dbReference>
<evidence type="ECO:0000313" key="12">
    <source>
        <dbReference type="EMBL" id="SPF79832.1"/>
    </source>
</evidence>
<dbReference type="Pfam" id="PF04055">
    <property type="entry name" value="Radical_SAM"/>
    <property type="match status" value="1"/>
</dbReference>
<keyword evidence="5" id="KW-0949">S-adenosyl-L-methionine</keyword>
<dbReference type="SFLD" id="SFLDG01082">
    <property type="entry name" value="B12-binding_domain_containing"/>
    <property type="match status" value="1"/>
</dbReference>
<keyword evidence="6" id="KW-0479">Metal-binding</keyword>
<dbReference type="GO" id="GO:0051539">
    <property type="term" value="F:4 iron, 4 sulfur cluster binding"/>
    <property type="evidence" value="ECO:0007669"/>
    <property type="project" value="UniProtKB-KW"/>
</dbReference>
<dbReference type="GO" id="GO:0035598">
    <property type="term" value="F:tRNA (N(6)-L-threonylcarbamoyladenosine(37)-C(2))-methylthiotransferase activity"/>
    <property type="evidence" value="ECO:0007669"/>
    <property type="project" value="UniProtKB-EC"/>
</dbReference>
<dbReference type="GO" id="GO:0005829">
    <property type="term" value="C:cytosol"/>
    <property type="evidence" value="ECO:0007669"/>
    <property type="project" value="TreeGrafter"/>
</dbReference>
<evidence type="ECO:0000313" key="13">
    <source>
        <dbReference type="Proteomes" id="UP000244904"/>
    </source>
</evidence>
<dbReference type="RefSeq" id="WP_108885666.1">
    <property type="nucleotide sequence ID" value="NZ_OMOJ01000002.1"/>
</dbReference>
<dbReference type="PANTHER" id="PTHR43837">
    <property type="entry name" value="RIBOSOMAL PROTEIN S12 METHYLTHIOTRANSFERASE RIMO"/>
    <property type="match status" value="1"/>
</dbReference>
<evidence type="ECO:0000256" key="6">
    <source>
        <dbReference type="ARBA" id="ARBA00022723"/>
    </source>
</evidence>
<evidence type="ECO:0000256" key="7">
    <source>
        <dbReference type="ARBA" id="ARBA00023004"/>
    </source>
</evidence>
<keyword evidence="7" id="KW-0408">Iron</keyword>
<dbReference type="SUPFAM" id="SSF102114">
    <property type="entry name" value="Radical SAM enzymes"/>
    <property type="match status" value="1"/>
</dbReference>
<dbReference type="Proteomes" id="UP000244904">
    <property type="component" value="Unassembled WGS sequence"/>
</dbReference>
<keyword evidence="4 12" id="KW-0808">Transferase</keyword>
<protein>
    <submittedName>
        <fullName evidence="12">Threonylcarbamoyladenosine tRNA methylthiotransferase MtaB</fullName>
        <ecNumber evidence="12">2.8.4.5</ecNumber>
    </submittedName>
</protein>
<evidence type="ECO:0000256" key="5">
    <source>
        <dbReference type="ARBA" id="ARBA00022691"/>
    </source>
</evidence>
<dbReference type="InterPro" id="IPR023404">
    <property type="entry name" value="rSAM_horseshoe"/>
</dbReference>
<dbReference type="Pfam" id="PF00919">
    <property type="entry name" value="UPF0004"/>
    <property type="match status" value="1"/>
</dbReference>
<keyword evidence="8" id="KW-0411">Iron-sulfur</keyword>
<dbReference type="Gene3D" id="3.80.30.20">
    <property type="entry name" value="tm_1862 like domain"/>
    <property type="match status" value="1"/>
</dbReference>